<comment type="caution">
    <text evidence="1">The sequence shown here is derived from an EMBL/GenBank/DDBJ whole genome shotgun (WGS) entry which is preliminary data.</text>
</comment>
<dbReference type="Proteomes" id="UP000009319">
    <property type="component" value="Unassembled WGS sequence"/>
</dbReference>
<sequence length="119" mass="12396">MLALQSLPLHSAAHGHDRVSGKCLSAAISAILEQSLGNKTSKTSCRPLTITVQEARPCSLIFINLTVGTVATPEAELLCPRVMGVSGRDTGQRSASSGRSVLPGPAGLRAFVLRPQPIP</sequence>
<evidence type="ECO:0000313" key="2">
    <source>
        <dbReference type="Proteomes" id="UP000009319"/>
    </source>
</evidence>
<dbReference type="EMBL" id="CANI01000014">
    <property type="protein sequence ID" value="CCM75357.1"/>
    <property type="molecule type" value="Genomic_DNA"/>
</dbReference>
<keyword evidence="2" id="KW-1185">Reference proteome</keyword>
<proteinExistence type="predicted"/>
<reference evidence="1 2" key="1">
    <citation type="journal article" date="2013" name="Genome Announc.">
        <title>Draft Genome Sequence of Rhizobium mesoamericanum STM3625, a Nitrogen-Fixing Symbiont of Mimosa pudica Isolated in French Guiana (South America).</title>
        <authorList>
            <person name="Moulin L."/>
            <person name="Mornico D."/>
            <person name="Melkonian R."/>
            <person name="Klonowska A."/>
        </authorList>
    </citation>
    <scope>NUCLEOTIDE SEQUENCE [LARGE SCALE GENOMIC DNA]</scope>
    <source>
        <strain evidence="1 2">STM3625</strain>
    </source>
</reference>
<evidence type="ECO:0000313" key="1">
    <source>
        <dbReference type="EMBL" id="CCM75357.1"/>
    </source>
</evidence>
<organism evidence="1 2">
    <name type="scientific">Rhizobium mesoamericanum STM3625</name>
    <dbReference type="NCBI Taxonomy" id="1211777"/>
    <lineage>
        <taxon>Bacteria</taxon>
        <taxon>Pseudomonadati</taxon>
        <taxon>Pseudomonadota</taxon>
        <taxon>Alphaproteobacteria</taxon>
        <taxon>Hyphomicrobiales</taxon>
        <taxon>Rhizobiaceae</taxon>
        <taxon>Rhizobium/Agrobacterium group</taxon>
        <taxon>Rhizobium</taxon>
    </lineage>
</organism>
<gene>
    <name evidence="1" type="ORF">BN77_2505</name>
</gene>
<dbReference type="AlphaFoldDB" id="K0PVX2"/>
<accession>K0PVX2</accession>
<protein>
    <submittedName>
        <fullName evidence="1">Uncharacterized protein</fullName>
    </submittedName>
</protein>
<name>K0PVX2_9HYPH</name>
<dbReference type="HOGENOM" id="CLU_2059520_0_0_5"/>